<dbReference type="Proteomes" id="UP000299102">
    <property type="component" value="Unassembled WGS sequence"/>
</dbReference>
<reference evidence="2 3" key="1">
    <citation type="journal article" date="2019" name="Commun. Biol.">
        <title>The bagworm genome reveals a unique fibroin gene that provides high tensile strength.</title>
        <authorList>
            <person name="Kono N."/>
            <person name="Nakamura H."/>
            <person name="Ohtoshi R."/>
            <person name="Tomita M."/>
            <person name="Numata K."/>
            <person name="Arakawa K."/>
        </authorList>
    </citation>
    <scope>NUCLEOTIDE SEQUENCE [LARGE SCALE GENOMIC DNA]</scope>
</reference>
<keyword evidence="3" id="KW-1185">Reference proteome</keyword>
<name>A0A4C1SVH9_EUMVA</name>
<proteinExistence type="predicted"/>
<gene>
    <name evidence="2" type="ORF">EVAR_70233_1</name>
</gene>
<evidence type="ECO:0000256" key="1">
    <source>
        <dbReference type="SAM" id="MobiDB-lite"/>
    </source>
</evidence>
<accession>A0A4C1SVH9</accession>
<feature type="region of interest" description="Disordered" evidence="1">
    <location>
        <begin position="1"/>
        <end position="36"/>
    </location>
</feature>
<comment type="caution">
    <text evidence="2">The sequence shown here is derived from an EMBL/GenBank/DDBJ whole genome shotgun (WGS) entry which is preliminary data.</text>
</comment>
<protein>
    <submittedName>
        <fullName evidence="2">Uncharacterized protein</fullName>
    </submittedName>
</protein>
<organism evidence="2 3">
    <name type="scientific">Eumeta variegata</name>
    <name type="common">Bagworm moth</name>
    <name type="synonym">Eumeta japonica</name>
    <dbReference type="NCBI Taxonomy" id="151549"/>
    <lineage>
        <taxon>Eukaryota</taxon>
        <taxon>Metazoa</taxon>
        <taxon>Ecdysozoa</taxon>
        <taxon>Arthropoda</taxon>
        <taxon>Hexapoda</taxon>
        <taxon>Insecta</taxon>
        <taxon>Pterygota</taxon>
        <taxon>Neoptera</taxon>
        <taxon>Endopterygota</taxon>
        <taxon>Lepidoptera</taxon>
        <taxon>Glossata</taxon>
        <taxon>Ditrysia</taxon>
        <taxon>Tineoidea</taxon>
        <taxon>Psychidae</taxon>
        <taxon>Oiketicinae</taxon>
        <taxon>Eumeta</taxon>
    </lineage>
</organism>
<dbReference type="AlphaFoldDB" id="A0A4C1SVH9"/>
<sequence length="177" mass="19906">MSSLPSGAQEDSGETKIKAALNKDPLSDGNAEEKTKELTKRIIIASDASMPRKRTIEHQYSGGTKRLVGSAKKQHEKEKNPQVTKTQLRETCNRVGNKKYLGLYGIPNVSLKAAIKEAPSLLLVVNNTRLKEDTFPMKWNQQRLLLLPREKKRPDEPSLYRLLCLLDTAGEILERIV</sequence>
<evidence type="ECO:0000313" key="2">
    <source>
        <dbReference type="EMBL" id="GBP05218.1"/>
    </source>
</evidence>
<evidence type="ECO:0000313" key="3">
    <source>
        <dbReference type="Proteomes" id="UP000299102"/>
    </source>
</evidence>
<dbReference type="OrthoDB" id="415822at2759"/>
<dbReference type="EMBL" id="BGZK01003875">
    <property type="protein sequence ID" value="GBP05218.1"/>
    <property type="molecule type" value="Genomic_DNA"/>
</dbReference>
<feature type="region of interest" description="Disordered" evidence="1">
    <location>
        <begin position="60"/>
        <end position="85"/>
    </location>
</feature>